<dbReference type="InterPro" id="IPR036465">
    <property type="entry name" value="vWFA_dom_sf"/>
</dbReference>
<dbReference type="GO" id="GO:0008270">
    <property type="term" value="F:zinc ion binding"/>
    <property type="evidence" value="ECO:0007669"/>
    <property type="project" value="UniProtKB-KW"/>
</dbReference>
<evidence type="ECO:0000256" key="11">
    <source>
        <dbReference type="ARBA" id="ARBA00023204"/>
    </source>
</evidence>
<keyword evidence="17" id="KW-1185">Reference proteome</keyword>
<dbReference type="Pfam" id="PF03850">
    <property type="entry name" value="Tfb4"/>
    <property type="match status" value="1"/>
</dbReference>
<evidence type="ECO:0000256" key="5">
    <source>
        <dbReference type="ARBA" id="ARBA00022723"/>
    </source>
</evidence>
<organism evidence="16 17">
    <name type="scientific">Wickerhamomyces pijperi</name>
    <name type="common">Yeast</name>
    <name type="synonym">Pichia pijperi</name>
    <dbReference type="NCBI Taxonomy" id="599730"/>
    <lineage>
        <taxon>Eukaryota</taxon>
        <taxon>Fungi</taxon>
        <taxon>Dikarya</taxon>
        <taxon>Ascomycota</taxon>
        <taxon>Saccharomycotina</taxon>
        <taxon>Saccharomycetes</taxon>
        <taxon>Phaffomycetales</taxon>
        <taxon>Wickerhamomycetaceae</taxon>
        <taxon>Wickerhamomyces</taxon>
    </lineage>
</organism>
<dbReference type="GO" id="GO:0000439">
    <property type="term" value="C:transcription factor TFIIH core complex"/>
    <property type="evidence" value="ECO:0007669"/>
    <property type="project" value="UniProtKB-UniRule"/>
</dbReference>
<comment type="function">
    <text evidence="1 14">Component of the general transcription and DNA repair factor IIH (TFIIH) core complex, which is involved in general and transcription-coupled nucleotide excision repair (NER) of damaged DNA and, when complexed to TFIIK, in RNA transcription by RNA polymerase II. In NER, TFIIH acts by opening DNA around the lesion to allow the excision of the damaged oligonucleotide and its replacement by a new DNA fragment. In transcription, TFIIH has an essential role in transcription initiation. When the pre-initiation complex (PIC) has been established, TFIIH is required for promoter opening and promoter escape. Phosphorylation of the C-terminal tail (CTD) of the largest subunit of RNA polymerase II by the kinase module TFIIK controls the initiation of transcription.</text>
</comment>
<dbReference type="PANTHER" id="PTHR12831">
    <property type="entry name" value="TRANSCRIPTION INITIATION FACTOR IIH TFIIH , POLYPEPTIDE 3-RELATED"/>
    <property type="match status" value="1"/>
</dbReference>
<keyword evidence="9 14" id="KW-0805">Transcription regulation</keyword>
<dbReference type="Proteomes" id="UP000774326">
    <property type="component" value="Unassembled WGS sequence"/>
</dbReference>
<evidence type="ECO:0000313" key="16">
    <source>
        <dbReference type="EMBL" id="KAH3688282.1"/>
    </source>
</evidence>
<accession>A0A9P8QCY0</accession>
<evidence type="ECO:0000256" key="1">
    <source>
        <dbReference type="ARBA" id="ARBA00002817"/>
    </source>
</evidence>
<dbReference type="EMBL" id="JAEUBG010000445">
    <property type="protein sequence ID" value="KAH3688282.1"/>
    <property type="molecule type" value="Genomic_DNA"/>
</dbReference>
<comment type="subunit">
    <text evidence="14">Component of the 7-subunit TFIIH core complex composed of XPB/SSL2, XPD/RAD3, SSL1, TFB1, TFB2, TFB4 and TFB5, which is active in NER. The core complex associates with the 3-subunit CTD-kinase module TFIIK composed of CCL1, KIN28 and TFB3 to form the 10-subunit holoenzyme (holo-TFIIH) active in transcription.</text>
</comment>
<dbReference type="PANTHER" id="PTHR12831:SF0">
    <property type="entry name" value="GENERAL TRANSCRIPTION FACTOR IIH SUBUNIT 3"/>
    <property type="match status" value="1"/>
</dbReference>
<reference evidence="16" key="1">
    <citation type="journal article" date="2021" name="Open Biol.">
        <title>Shared evolutionary footprints suggest mitochondrial oxidative damage underlies multiple complex I losses in fungi.</title>
        <authorList>
            <person name="Schikora-Tamarit M.A."/>
            <person name="Marcet-Houben M."/>
            <person name="Nosek J."/>
            <person name="Gabaldon T."/>
        </authorList>
    </citation>
    <scope>NUCLEOTIDE SEQUENCE</scope>
    <source>
        <strain evidence="16">CBS2887</strain>
    </source>
</reference>
<evidence type="ECO:0000256" key="15">
    <source>
        <dbReference type="SAM" id="MobiDB-lite"/>
    </source>
</evidence>
<keyword evidence="6 14" id="KW-0227">DNA damage</keyword>
<comment type="similarity">
    <text evidence="3 14">Belongs to the TFB4 family.</text>
</comment>
<dbReference type="GO" id="GO:0006355">
    <property type="term" value="P:regulation of DNA-templated transcription"/>
    <property type="evidence" value="ECO:0007669"/>
    <property type="project" value="InterPro"/>
</dbReference>
<dbReference type="InterPro" id="IPR004600">
    <property type="entry name" value="TFIIH_Tfb4/GTF2H3"/>
</dbReference>
<evidence type="ECO:0000256" key="10">
    <source>
        <dbReference type="ARBA" id="ARBA00023163"/>
    </source>
</evidence>
<keyword evidence="12 14" id="KW-0539">Nucleus</keyword>
<dbReference type="GO" id="GO:0006289">
    <property type="term" value="P:nucleotide-excision repair"/>
    <property type="evidence" value="ECO:0007669"/>
    <property type="project" value="UniProtKB-UniRule"/>
</dbReference>
<comment type="caution">
    <text evidence="16">The sequence shown here is derived from an EMBL/GenBank/DDBJ whole genome shotgun (WGS) entry which is preliminary data.</text>
</comment>
<keyword evidence="8 14" id="KW-0862">Zinc</keyword>
<evidence type="ECO:0000256" key="12">
    <source>
        <dbReference type="ARBA" id="ARBA00023242"/>
    </source>
</evidence>
<evidence type="ECO:0000256" key="7">
    <source>
        <dbReference type="ARBA" id="ARBA00022771"/>
    </source>
</evidence>
<evidence type="ECO:0000256" key="3">
    <source>
        <dbReference type="ARBA" id="ARBA00005273"/>
    </source>
</evidence>
<evidence type="ECO:0000313" key="17">
    <source>
        <dbReference type="Proteomes" id="UP000774326"/>
    </source>
</evidence>
<evidence type="ECO:0000256" key="14">
    <source>
        <dbReference type="RuleBase" id="RU368090"/>
    </source>
</evidence>
<sequence>MDAIADKTFKTDANSSTSHNYDSPSLLTVIIDTNPVIWEQLEPTLSFKAMLESLTVSINSHLALNNANEVAVIANHYEGAQFLYPCHVSREDEENQQVNFVKTDMYRQFRIIDDSFLSQAFKLFKDDTPPTTQPKNFLSASLSLALAYINKKQSHLKSRILIMNVTPDTHLQYIPIMNSIFAAEKNHIPIDVAQLSPHYNSTFLQQASDATHGVYLQIKTHTALIQYMMTVFFIDLSIRDSVIIPGIKEIDFRAACYVTGDIVDVGFVCSVCLCILSDVSLVGKERRCPVCDVQFDVNVLRKLADRKFAALIGSGANGESGAVKKRKLINGQSNGTGTTATSATASPMPL</sequence>
<evidence type="ECO:0000256" key="8">
    <source>
        <dbReference type="ARBA" id="ARBA00022833"/>
    </source>
</evidence>
<proteinExistence type="inferred from homology"/>
<feature type="region of interest" description="Disordered" evidence="15">
    <location>
        <begin position="330"/>
        <end position="350"/>
    </location>
</feature>
<reference evidence="16" key="2">
    <citation type="submission" date="2021-01" db="EMBL/GenBank/DDBJ databases">
        <authorList>
            <person name="Schikora-Tamarit M.A."/>
        </authorList>
    </citation>
    <scope>NUCLEOTIDE SEQUENCE</scope>
    <source>
        <strain evidence="16">CBS2887</strain>
    </source>
</reference>
<evidence type="ECO:0000256" key="9">
    <source>
        <dbReference type="ARBA" id="ARBA00023015"/>
    </source>
</evidence>
<comment type="subcellular location">
    <subcellularLocation>
        <location evidence="2 14">Nucleus</location>
    </subcellularLocation>
</comment>
<keyword evidence="11 14" id="KW-0234">DNA repair</keyword>
<evidence type="ECO:0000256" key="4">
    <source>
        <dbReference type="ARBA" id="ARBA00021280"/>
    </source>
</evidence>
<dbReference type="OrthoDB" id="17307at2759"/>
<name>A0A9P8QCY0_WICPI</name>
<feature type="compositionally biased region" description="Low complexity" evidence="15">
    <location>
        <begin position="335"/>
        <end position="350"/>
    </location>
</feature>
<dbReference type="AlphaFoldDB" id="A0A9P8QCY0"/>
<gene>
    <name evidence="16" type="ORF">WICPIJ_000753</name>
</gene>
<keyword evidence="5 14" id="KW-0479">Metal-binding</keyword>
<keyword evidence="7 14" id="KW-0863">Zinc-finger</keyword>
<dbReference type="GO" id="GO:0005675">
    <property type="term" value="C:transcription factor TFIIH holo complex"/>
    <property type="evidence" value="ECO:0007669"/>
    <property type="project" value="UniProtKB-UniRule"/>
</dbReference>
<evidence type="ECO:0000256" key="13">
    <source>
        <dbReference type="ARBA" id="ARBA00033341"/>
    </source>
</evidence>
<evidence type="ECO:0000256" key="6">
    <source>
        <dbReference type="ARBA" id="ARBA00022763"/>
    </source>
</evidence>
<keyword evidence="10 14" id="KW-0804">Transcription</keyword>
<dbReference type="Gene3D" id="3.40.50.410">
    <property type="entry name" value="von Willebrand factor, type A domain"/>
    <property type="match status" value="1"/>
</dbReference>
<evidence type="ECO:0000256" key="2">
    <source>
        <dbReference type="ARBA" id="ARBA00004123"/>
    </source>
</evidence>
<protein>
    <recommendedName>
        <fullName evidence="4 14">General transcription and DNA repair factor IIH subunit TFB4</fullName>
        <shortName evidence="14">TFIIH subunit TFB4</shortName>
    </recommendedName>
    <alternativeName>
        <fullName evidence="13 14">RNA polymerase II transcription factor B subunit 4</fullName>
    </alternativeName>
</protein>